<evidence type="ECO:0000313" key="2">
    <source>
        <dbReference type="EMBL" id="KJA18505.1"/>
    </source>
</evidence>
<feature type="region of interest" description="Disordered" evidence="1">
    <location>
        <begin position="158"/>
        <end position="180"/>
    </location>
</feature>
<proteinExistence type="predicted"/>
<dbReference type="Proteomes" id="UP000054270">
    <property type="component" value="Unassembled WGS sequence"/>
</dbReference>
<gene>
    <name evidence="2" type="ORF">HYPSUDRAFT_954875</name>
</gene>
<keyword evidence="3" id="KW-1185">Reference proteome</keyword>
<accession>A0A0D2PE72</accession>
<dbReference type="EMBL" id="KN817588">
    <property type="protein sequence ID" value="KJA18505.1"/>
    <property type="molecule type" value="Genomic_DNA"/>
</dbReference>
<evidence type="ECO:0000313" key="3">
    <source>
        <dbReference type="Proteomes" id="UP000054270"/>
    </source>
</evidence>
<feature type="region of interest" description="Disordered" evidence="1">
    <location>
        <begin position="16"/>
        <end position="35"/>
    </location>
</feature>
<feature type="compositionally biased region" description="Basic residues" evidence="1">
    <location>
        <begin position="162"/>
        <end position="172"/>
    </location>
</feature>
<dbReference type="AlphaFoldDB" id="A0A0D2PE72"/>
<organism evidence="2 3">
    <name type="scientific">Hypholoma sublateritium (strain FD-334 SS-4)</name>
    <dbReference type="NCBI Taxonomy" id="945553"/>
    <lineage>
        <taxon>Eukaryota</taxon>
        <taxon>Fungi</taxon>
        <taxon>Dikarya</taxon>
        <taxon>Basidiomycota</taxon>
        <taxon>Agaricomycotina</taxon>
        <taxon>Agaricomycetes</taxon>
        <taxon>Agaricomycetidae</taxon>
        <taxon>Agaricales</taxon>
        <taxon>Agaricineae</taxon>
        <taxon>Strophariaceae</taxon>
        <taxon>Hypholoma</taxon>
    </lineage>
</organism>
<protein>
    <submittedName>
        <fullName evidence="2">Uncharacterized protein</fullName>
    </submittedName>
</protein>
<reference evidence="3" key="1">
    <citation type="submission" date="2014-04" db="EMBL/GenBank/DDBJ databases">
        <title>Evolutionary Origins and Diversification of the Mycorrhizal Mutualists.</title>
        <authorList>
            <consortium name="DOE Joint Genome Institute"/>
            <consortium name="Mycorrhizal Genomics Consortium"/>
            <person name="Kohler A."/>
            <person name="Kuo A."/>
            <person name="Nagy L.G."/>
            <person name="Floudas D."/>
            <person name="Copeland A."/>
            <person name="Barry K.W."/>
            <person name="Cichocki N."/>
            <person name="Veneault-Fourrey C."/>
            <person name="LaButti K."/>
            <person name="Lindquist E.A."/>
            <person name="Lipzen A."/>
            <person name="Lundell T."/>
            <person name="Morin E."/>
            <person name="Murat C."/>
            <person name="Riley R."/>
            <person name="Ohm R."/>
            <person name="Sun H."/>
            <person name="Tunlid A."/>
            <person name="Henrissat B."/>
            <person name="Grigoriev I.V."/>
            <person name="Hibbett D.S."/>
            <person name="Martin F."/>
        </authorList>
    </citation>
    <scope>NUCLEOTIDE SEQUENCE [LARGE SCALE GENOMIC DNA]</scope>
    <source>
        <strain evidence="3">FD-334 SS-4</strain>
    </source>
</reference>
<name>A0A0D2PE72_HYPSF</name>
<evidence type="ECO:0000256" key="1">
    <source>
        <dbReference type="SAM" id="MobiDB-lite"/>
    </source>
</evidence>
<sequence length="281" mass="29645">MHDELLRRPRRIRPRMYCIPGPQQRPSRAPATAHNPPYPSSVLRAFARAAACACATTYAILCGGGCCNRALSSSASCVGGEKTDVAAAGGKTAARERTRFAGGSAGGAFKAARGCVSGSSLRWRSWAHRAVPRHRRDMHCPIIPMLITPSPPLPSTSPVHPLTHRTQHHAPVRARGVDGKRARDVEDEAHAVGGWAAGEEGEGVCSRAAGGRSGRRDECGGGWGTVRIWAMGWTGGIQACGSAARRVRMMGWTGRAGGMRAMGRTRVVGRVVRSGTRGVGA</sequence>